<dbReference type="PROSITE" id="PS01081">
    <property type="entry name" value="HTH_TETR_1"/>
    <property type="match status" value="1"/>
</dbReference>
<dbReference type="FunFam" id="1.10.10.60:FF:000141">
    <property type="entry name" value="TetR family transcriptional regulator"/>
    <property type="match status" value="1"/>
</dbReference>
<dbReference type="Gene3D" id="1.10.357.10">
    <property type="entry name" value="Tetracycline Repressor, domain 2"/>
    <property type="match status" value="1"/>
</dbReference>
<dbReference type="InterPro" id="IPR036271">
    <property type="entry name" value="Tet_transcr_reg_TetR-rel_C_sf"/>
</dbReference>
<dbReference type="PROSITE" id="PS50977">
    <property type="entry name" value="HTH_TETR_2"/>
    <property type="match status" value="1"/>
</dbReference>
<dbReference type="GO" id="GO:0000976">
    <property type="term" value="F:transcription cis-regulatory region binding"/>
    <property type="evidence" value="ECO:0007669"/>
    <property type="project" value="TreeGrafter"/>
</dbReference>
<sequence length="239" mass="26570">MPPRTPPSAEENPMTAVDDRDPASRTAPTRARRMSRDQRREQLLDTALRVFSDGGYHATSMDEIAAAAGVSKPVLYQHFPGKRDLFLALVEHTLRELSGRLEESLSESDTHRERVRNVIVTHFDFVHSHPQAHRLVFSADVMSFPEVAAQLDDFSEGVASAVAALLGPTTGAPPAQAMLLSRGLVNMVQTSAIYWIRHPESGSREEVQDRIFRLAWGGIKSLSEERPEPAPRLGRNDRD</sequence>
<keyword evidence="1" id="KW-0805">Transcription regulation</keyword>
<dbReference type="InterPro" id="IPR023772">
    <property type="entry name" value="DNA-bd_HTH_TetR-type_CS"/>
</dbReference>
<proteinExistence type="predicted"/>
<reference evidence="7 8" key="1">
    <citation type="submission" date="2018-10" db="EMBL/GenBank/DDBJ databases">
        <title>Kocuria tytonicola, new bacteria from the preen glands of American barn owls (Tyto furcata).</title>
        <authorList>
            <person name="Braun M.S."/>
            <person name="Wang E."/>
            <person name="Zimmermann S."/>
            <person name="Boutin S."/>
            <person name="Wagner H."/>
            <person name="Wink M."/>
        </authorList>
    </citation>
    <scope>NUCLEOTIDE SEQUENCE [LARGE SCALE GENOMIC DNA]</scope>
    <source>
        <strain evidence="7 8">473</strain>
    </source>
</reference>
<dbReference type="PANTHER" id="PTHR30055:SF160">
    <property type="entry name" value="TRANSCRIPTIONAL REGULATORY PROTEIN (PROBABLY ASNC-FAMILY)-RELATED"/>
    <property type="match status" value="1"/>
</dbReference>
<feature type="region of interest" description="Disordered" evidence="5">
    <location>
        <begin position="1"/>
        <end position="39"/>
    </location>
</feature>
<dbReference type="OrthoDB" id="70491at2"/>
<dbReference type="Pfam" id="PF00440">
    <property type="entry name" value="TetR_N"/>
    <property type="match status" value="1"/>
</dbReference>
<dbReference type="InterPro" id="IPR001647">
    <property type="entry name" value="HTH_TetR"/>
</dbReference>
<evidence type="ECO:0000256" key="5">
    <source>
        <dbReference type="SAM" id="MobiDB-lite"/>
    </source>
</evidence>
<feature type="domain" description="HTH tetR-type" evidence="6">
    <location>
        <begin position="37"/>
        <end position="97"/>
    </location>
</feature>
<organism evidence="7 8">
    <name type="scientific">Kocuria tytonicola</name>
    <dbReference type="NCBI Taxonomy" id="2055946"/>
    <lineage>
        <taxon>Bacteria</taxon>
        <taxon>Bacillati</taxon>
        <taxon>Actinomycetota</taxon>
        <taxon>Actinomycetes</taxon>
        <taxon>Micrococcales</taxon>
        <taxon>Micrococcaceae</taxon>
        <taxon>Kocuria</taxon>
    </lineage>
</organism>
<keyword evidence="2 4" id="KW-0238">DNA-binding</keyword>
<evidence type="ECO:0000256" key="1">
    <source>
        <dbReference type="ARBA" id="ARBA00023015"/>
    </source>
</evidence>
<keyword evidence="3" id="KW-0804">Transcription</keyword>
<evidence type="ECO:0000313" key="8">
    <source>
        <dbReference type="Proteomes" id="UP000277871"/>
    </source>
</evidence>
<evidence type="ECO:0000256" key="2">
    <source>
        <dbReference type="ARBA" id="ARBA00023125"/>
    </source>
</evidence>
<name>A0A3L9L8S0_9MICC</name>
<dbReference type="InterPro" id="IPR054129">
    <property type="entry name" value="DesT_TetR_C"/>
</dbReference>
<dbReference type="SUPFAM" id="SSF48498">
    <property type="entry name" value="Tetracyclin repressor-like, C-terminal domain"/>
    <property type="match status" value="1"/>
</dbReference>
<dbReference type="Pfam" id="PF21943">
    <property type="entry name" value="TetR_C_46"/>
    <property type="match status" value="1"/>
</dbReference>
<dbReference type="AlphaFoldDB" id="A0A3L9L8S0"/>
<evidence type="ECO:0000256" key="3">
    <source>
        <dbReference type="ARBA" id="ARBA00023163"/>
    </source>
</evidence>
<gene>
    <name evidence="7" type="ORF">EAE32_05235</name>
</gene>
<comment type="caution">
    <text evidence="7">The sequence shown here is derived from an EMBL/GenBank/DDBJ whole genome shotgun (WGS) entry which is preliminary data.</text>
</comment>
<dbReference type="GO" id="GO:0045892">
    <property type="term" value="P:negative regulation of DNA-templated transcription"/>
    <property type="evidence" value="ECO:0007669"/>
    <property type="project" value="UniProtKB-ARBA"/>
</dbReference>
<evidence type="ECO:0000256" key="4">
    <source>
        <dbReference type="PROSITE-ProRule" id="PRU00335"/>
    </source>
</evidence>
<dbReference type="GO" id="GO:0003700">
    <property type="term" value="F:DNA-binding transcription factor activity"/>
    <property type="evidence" value="ECO:0007669"/>
    <property type="project" value="TreeGrafter"/>
</dbReference>
<evidence type="ECO:0000313" key="7">
    <source>
        <dbReference type="EMBL" id="RLY94574.1"/>
    </source>
</evidence>
<dbReference type="InterPro" id="IPR050109">
    <property type="entry name" value="HTH-type_TetR-like_transc_reg"/>
</dbReference>
<keyword evidence="8" id="KW-1185">Reference proteome</keyword>
<dbReference type="PANTHER" id="PTHR30055">
    <property type="entry name" value="HTH-TYPE TRANSCRIPTIONAL REGULATOR RUTR"/>
    <property type="match status" value="1"/>
</dbReference>
<accession>A0A3L9L8S0</accession>
<protein>
    <submittedName>
        <fullName evidence="7">TetR/AcrR family transcriptional regulator</fullName>
    </submittedName>
</protein>
<dbReference type="PRINTS" id="PR00455">
    <property type="entry name" value="HTHTETR"/>
</dbReference>
<dbReference type="InterPro" id="IPR009057">
    <property type="entry name" value="Homeodomain-like_sf"/>
</dbReference>
<evidence type="ECO:0000259" key="6">
    <source>
        <dbReference type="PROSITE" id="PS50977"/>
    </source>
</evidence>
<feature type="DNA-binding region" description="H-T-H motif" evidence="4">
    <location>
        <begin position="60"/>
        <end position="79"/>
    </location>
</feature>
<dbReference type="EMBL" id="RDEX01000001">
    <property type="protein sequence ID" value="RLY94574.1"/>
    <property type="molecule type" value="Genomic_DNA"/>
</dbReference>
<dbReference type="SUPFAM" id="SSF46689">
    <property type="entry name" value="Homeodomain-like"/>
    <property type="match status" value="1"/>
</dbReference>
<dbReference type="Proteomes" id="UP000277871">
    <property type="component" value="Unassembled WGS sequence"/>
</dbReference>